<dbReference type="RefSeq" id="WP_145670281.1">
    <property type="nucleotide sequence ID" value="NZ_VIWO01000004.1"/>
</dbReference>
<dbReference type="Proteomes" id="UP000320811">
    <property type="component" value="Unassembled WGS sequence"/>
</dbReference>
<evidence type="ECO:0000313" key="2">
    <source>
        <dbReference type="Proteomes" id="UP000320811"/>
    </source>
</evidence>
<gene>
    <name evidence="1" type="ORF">FHW36_1047</name>
</gene>
<protein>
    <submittedName>
        <fullName evidence="1">Uncharacterized protein</fullName>
    </submittedName>
</protein>
<dbReference type="AlphaFoldDB" id="A0A561PQC1"/>
<comment type="caution">
    <text evidence="1">The sequence shown here is derived from an EMBL/GenBank/DDBJ whole genome shotgun (WGS) entry which is preliminary data.</text>
</comment>
<reference evidence="1 2" key="1">
    <citation type="submission" date="2019-06" db="EMBL/GenBank/DDBJ databases">
        <title>Sorghum-associated microbial communities from plants grown in Nebraska, USA.</title>
        <authorList>
            <person name="Schachtman D."/>
        </authorList>
    </citation>
    <scope>NUCLEOTIDE SEQUENCE [LARGE SCALE GENOMIC DNA]</scope>
    <source>
        <strain evidence="1 2">1209</strain>
    </source>
</reference>
<name>A0A561PQC1_9BACT</name>
<keyword evidence="2" id="KW-1185">Reference proteome</keyword>
<evidence type="ECO:0000313" key="1">
    <source>
        <dbReference type="EMBL" id="TWF40325.1"/>
    </source>
</evidence>
<dbReference type="OrthoDB" id="3470575at2"/>
<proteinExistence type="predicted"/>
<sequence length="365" mass="41746">MAIITTFESLDQQIKKAGGKPVVLEALWSGDTNGWYLSCYLYTVTYPFFFRREHHYFLGQVAVPEGTEYFTNSKLTIEGVAEALGNQAAQKYGLTFYFPAKDGPDDECPAWTERHLGILCQDCGKLILPRKSPYIPQEICYPCHLKREWDESLRKAEPADDGYNLCLLKGDECLKMGYCTKFEAFTIAPFIRDKVQQRITKEIVSIVALDIADILVLKGQLETVLDKLLLAYEKPYIEERMKKFIGTYKVQYQGREYELMDRRNQVHADIASYIYNIETAEKAITEGYTYQFFFKQGITSRDDSVLRFVHYVCKGETIIFNIQQRYVHSLTAEEVSATIGKLVQIGCLTVSGERVSITTLGNCIV</sequence>
<accession>A0A561PQC1</accession>
<dbReference type="EMBL" id="VIWO01000004">
    <property type="protein sequence ID" value="TWF40325.1"/>
    <property type="molecule type" value="Genomic_DNA"/>
</dbReference>
<organism evidence="1 2">
    <name type="scientific">Chitinophaga polysaccharea</name>
    <dbReference type="NCBI Taxonomy" id="1293035"/>
    <lineage>
        <taxon>Bacteria</taxon>
        <taxon>Pseudomonadati</taxon>
        <taxon>Bacteroidota</taxon>
        <taxon>Chitinophagia</taxon>
        <taxon>Chitinophagales</taxon>
        <taxon>Chitinophagaceae</taxon>
        <taxon>Chitinophaga</taxon>
    </lineage>
</organism>